<dbReference type="Proteomes" id="UP001161390">
    <property type="component" value="Unassembled WGS sequence"/>
</dbReference>
<sequence length="204" mass="21792">MTNDKAFADLLERVDNLFRIGSVTHLDLAASPPVARIDDGDRISGWIPIMTRRAVGGEAEWDAPEIGERVLVIALGGRREQSRILPAALFCADHPAPSQDGNVVLRQHDDGASDGYDRQTHIRTIRVPDGGSLKIEVGSTRLNVHDGHIQIIADALTIDGTTVMIDADTIELGGSGGAKVARVGDAVNPNTFKIQEGSDVTKSN</sequence>
<gene>
    <name evidence="2" type="ORF">GCM10007854_14590</name>
</gene>
<dbReference type="Pfam" id="PF04717">
    <property type="entry name" value="Phage_base_V"/>
    <property type="match status" value="1"/>
</dbReference>
<dbReference type="Gene3D" id="2.40.50.230">
    <property type="entry name" value="Gp5 N-terminal domain"/>
    <property type="match status" value="1"/>
</dbReference>
<evidence type="ECO:0000313" key="3">
    <source>
        <dbReference type="Proteomes" id="UP001161390"/>
    </source>
</evidence>
<dbReference type="RefSeq" id="WP_284371172.1">
    <property type="nucleotide sequence ID" value="NZ_BSNJ01000003.1"/>
</dbReference>
<dbReference type="NCBIfam" id="TIGR01644">
    <property type="entry name" value="phage_P2_V"/>
    <property type="match status" value="1"/>
</dbReference>
<protein>
    <submittedName>
        <fullName evidence="2">Phage baseplate protein</fullName>
    </submittedName>
</protein>
<reference evidence="2" key="2">
    <citation type="submission" date="2023-01" db="EMBL/GenBank/DDBJ databases">
        <title>Draft genome sequence of Algimonas porphyrae strain NBRC 108216.</title>
        <authorList>
            <person name="Sun Q."/>
            <person name="Mori K."/>
        </authorList>
    </citation>
    <scope>NUCLEOTIDE SEQUENCE</scope>
    <source>
        <strain evidence="2">NBRC 108216</strain>
    </source>
</reference>
<reference evidence="2" key="1">
    <citation type="journal article" date="2014" name="Int. J. Syst. Evol. Microbiol.">
        <title>Complete genome of a new Firmicutes species belonging to the dominant human colonic microbiota ('Ruminococcus bicirculans') reveals two chromosomes and a selective capacity to utilize plant glucans.</title>
        <authorList>
            <consortium name="NISC Comparative Sequencing Program"/>
            <person name="Wegmann U."/>
            <person name="Louis P."/>
            <person name="Goesmann A."/>
            <person name="Henrissat B."/>
            <person name="Duncan S.H."/>
            <person name="Flint H.J."/>
        </authorList>
    </citation>
    <scope>NUCLEOTIDE SEQUENCE</scope>
    <source>
        <strain evidence="2">NBRC 108216</strain>
    </source>
</reference>
<accession>A0ABQ5V1F3</accession>
<feature type="domain" description="Gp5/Type VI secretion system Vgr protein OB-fold" evidence="1">
    <location>
        <begin position="21"/>
        <end position="87"/>
    </location>
</feature>
<organism evidence="2 3">
    <name type="scientific">Algimonas porphyrae</name>
    <dbReference type="NCBI Taxonomy" id="1128113"/>
    <lineage>
        <taxon>Bacteria</taxon>
        <taxon>Pseudomonadati</taxon>
        <taxon>Pseudomonadota</taxon>
        <taxon>Alphaproteobacteria</taxon>
        <taxon>Maricaulales</taxon>
        <taxon>Robiginitomaculaceae</taxon>
        <taxon>Algimonas</taxon>
    </lineage>
</organism>
<dbReference type="InterPro" id="IPR006531">
    <property type="entry name" value="Gp5/Vgr_OB"/>
</dbReference>
<evidence type="ECO:0000313" key="2">
    <source>
        <dbReference type="EMBL" id="GLQ20504.1"/>
    </source>
</evidence>
<comment type="caution">
    <text evidence="2">The sequence shown here is derived from an EMBL/GenBank/DDBJ whole genome shotgun (WGS) entry which is preliminary data.</text>
</comment>
<proteinExistence type="predicted"/>
<name>A0ABQ5V1F3_9PROT</name>
<keyword evidence="3" id="KW-1185">Reference proteome</keyword>
<dbReference type="EMBL" id="BSNJ01000003">
    <property type="protein sequence ID" value="GLQ20504.1"/>
    <property type="molecule type" value="Genomic_DNA"/>
</dbReference>
<dbReference type="InterPro" id="IPR013046">
    <property type="entry name" value="GpV/Gp45"/>
</dbReference>
<evidence type="ECO:0000259" key="1">
    <source>
        <dbReference type="Pfam" id="PF04717"/>
    </source>
</evidence>
<dbReference type="InterPro" id="IPR037026">
    <property type="entry name" value="Vgr_OB-fold_dom_sf"/>
</dbReference>